<gene>
    <name evidence="2" type="ORF">A2159_01725</name>
</gene>
<sequence length="146" mass="16111">MINKKLNQGQSLFELVVAISVIALILMGIVSVAAVSVRNSSFSRNSTIANKYAQEATEWLRQQRDSNWSVFSTHSDSSGITTCLGSEPLNAWGNCSAISGIFYRQVTLTTDAADINIINSEVLVTWTDSQGDHEINDTTIFTYWNK</sequence>
<proteinExistence type="predicted"/>
<evidence type="ECO:0000313" key="2">
    <source>
        <dbReference type="EMBL" id="OGM09131.1"/>
    </source>
</evidence>
<keyword evidence="1" id="KW-1133">Transmembrane helix</keyword>
<dbReference type="Proteomes" id="UP000179219">
    <property type="component" value="Unassembled WGS sequence"/>
</dbReference>
<name>A0A1F7X2D5_9BACT</name>
<organism evidence="2 3">
    <name type="scientific">Candidatus Woesebacteria bacterium RBG_13_34_9</name>
    <dbReference type="NCBI Taxonomy" id="1802477"/>
    <lineage>
        <taxon>Bacteria</taxon>
        <taxon>Candidatus Woeseibacteriota</taxon>
    </lineage>
</organism>
<feature type="transmembrane region" description="Helical" evidence="1">
    <location>
        <begin position="12"/>
        <end position="37"/>
    </location>
</feature>
<evidence type="ECO:0000313" key="3">
    <source>
        <dbReference type="Proteomes" id="UP000179219"/>
    </source>
</evidence>
<accession>A0A1F7X2D5</accession>
<dbReference type="AlphaFoldDB" id="A0A1F7X2D5"/>
<dbReference type="EMBL" id="MGFP01000027">
    <property type="protein sequence ID" value="OGM09131.1"/>
    <property type="molecule type" value="Genomic_DNA"/>
</dbReference>
<evidence type="ECO:0008006" key="4">
    <source>
        <dbReference type="Google" id="ProtNLM"/>
    </source>
</evidence>
<reference evidence="2 3" key="1">
    <citation type="journal article" date="2016" name="Nat. Commun.">
        <title>Thousands of microbial genomes shed light on interconnected biogeochemical processes in an aquifer system.</title>
        <authorList>
            <person name="Anantharaman K."/>
            <person name="Brown C.T."/>
            <person name="Hug L.A."/>
            <person name="Sharon I."/>
            <person name="Castelle C.J."/>
            <person name="Probst A.J."/>
            <person name="Thomas B.C."/>
            <person name="Singh A."/>
            <person name="Wilkins M.J."/>
            <person name="Karaoz U."/>
            <person name="Brodie E.L."/>
            <person name="Williams K.H."/>
            <person name="Hubbard S.S."/>
            <person name="Banfield J.F."/>
        </authorList>
    </citation>
    <scope>NUCLEOTIDE SEQUENCE [LARGE SCALE GENOMIC DNA]</scope>
</reference>
<protein>
    <recommendedName>
        <fullName evidence="4">Type IV pilus modification protein PilV</fullName>
    </recommendedName>
</protein>
<comment type="caution">
    <text evidence="2">The sequence shown here is derived from an EMBL/GenBank/DDBJ whole genome shotgun (WGS) entry which is preliminary data.</text>
</comment>
<evidence type="ECO:0000256" key="1">
    <source>
        <dbReference type="SAM" id="Phobius"/>
    </source>
</evidence>
<keyword evidence="1" id="KW-0472">Membrane</keyword>
<keyword evidence="1" id="KW-0812">Transmembrane</keyword>